<feature type="transmembrane region" description="Helical" evidence="1">
    <location>
        <begin position="20"/>
        <end position="49"/>
    </location>
</feature>
<evidence type="ECO:0000313" key="3">
    <source>
        <dbReference type="EMBL" id="KAG5456801.1"/>
    </source>
</evidence>
<dbReference type="EMBL" id="JAEFCI010011131">
    <property type="protein sequence ID" value="KAG5456801.1"/>
    <property type="molecule type" value="Genomic_DNA"/>
</dbReference>
<evidence type="ECO:0000256" key="1">
    <source>
        <dbReference type="SAM" id="Phobius"/>
    </source>
</evidence>
<gene>
    <name evidence="3" type="ORF">BJ554DRAFT_3350</name>
</gene>
<dbReference type="Pfam" id="PF07534">
    <property type="entry name" value="TLD"/>
    <property type="match status" value="1"/>
</dbReference>
<name>A0A8H8DFZ8_9FUNG</name>
<comment type="caution">
    <text evidence="3">The sequence shown here is derived from an EMBL/GenBank/DDBJ whole genome shotgun (WGS) entry which is preliminary data.</text>
</comment>
<protein>
    <recommendedName>
        <fullName evidence="2">TLDc domain-containing protein</fullName>
    </recommendedName>
</protein>
<proteinExistence type="predicted"/>
<dbReference type="InterPro" id="IPR006571">
    <property type="entry name" value="TLDc_dom"/>
</dbReference>
<dbReference type="AlphaFoldDB" id="A0A8H8DFZ8"/>
<evidence type="ECO:0000259" key="2">
    <source>
        <dbReference type="Pfam" id="PF07534"/>
    </source>
</evidence>
<feature type="domain" description="TLDc" evidence="2">
    <location>
        <begin position="52"/>
        <end position="98"/>
    </location>
</feature>
<keyword evidence="1" id="KW-0472">Membrane</keyword>
<evidence type="ECO:0000313" key="4">
    <source>
        <dbReference type="Proteomes" id="UP000673691"/>
    </source>
</evidence>
<sequence>AAGKFFFFFFLAPRPGAPPFFFFSFFFCSFSPPPKFFFFFFFFFFFLFYRSGRFGLYISDPFEKGYTETCATFANEALTGPGSPCEFDVLELEAWGFEVYMQSQAI</sequence>
<accession>A0A8H8DFZ8</accession>
<feature type="non-terminal residue" evidence="3">
    <location>
        <position position="1"/>
    </location>
</feature>
<dbReference type="Proteomes" id="UP000673691">
    <property type="component" value="Unassembled WGS sequence"/>
</dbReference>
<keyword evidence="4" id="KW-1185">Reference proteome</keyword>
<reference evidence="3 4" key="1">
    <citation type="journal article" name="Sci. Rep.">
        <title>Genome-scale phylogenetic analyses confirm Olpidium as the closest living zoosporic fungus to the non-flagellated, terrestrial fungi.</title>
        <authorList>
            <person name="Chang Y."/>
            <person name="Rochon D."/>
            <person name="Sekimoto S."/>
            <person name="Wang Y."/>
            <person name="Chovatia M."/>
            <person name="Sandor L."/>
            <person name="Salamov A."/>
            <person name="Grigoriev I.V."/>
            <person name="Stajich J.E."/>
            <person name="Spatafora J.W."/>
        </authorList>
    </citation>
    <scope>NUCLEOTIDE SEQUENCE [LARGE SCALE GENOMIC DNA]</scope>
    <source>
        <strain evidence="3">S191</strain>
    </source>
</reference>
<keyword evidence="1" id="KW-0812">Transmembrane</keyword>
<organism evidence="3 4">
    <name type="scientific">Olpidium bornovanus</name>
    <dbReference type="NCBI Taxonomy" id="278681"/>
    <lineage>
        <taxon>Eukaryota</taxon>
        <taxon>Fungi</taxon>
        <taxon>Fungi incertae sedis</taxon>
        <taxon>Olpidiomycota</taxon>
        <taxon>Olpidiomycotina</taxon>
        <taxon>Olpidiomycetes</taxon>
        <taxon>Olpidiales</taxon>
        <taxon>Olpidiaceae</taxon>
        <taxon>Olpidium</taxon>
    </lineage>
</organism>
<keyword evidence="1" id="KW-1133">Transmembrane helix</keyword>
<dbReference type="OrthoDB" id="26679at2759"/>